<dbReference type="InterPro" id="IPR050229">
    <property type="entry name" value="GlpE_sulfurtransferase"/>
</dbReference>
<organism evidence="2 3">
    <name type="scientific">Candidatus Blautia merdigallinarum</name>
    <dbReference type="NCBI Taxonomy" id="2838495"/>
    <lineage>
        <taxon>Bacteria</taxon>
        <taxon>Bacillati</taxon>
        <taxon>Bacillota</taxon>
        <taxon>Clostridia</taxon>
        <taxon>Lachnospirales</taxon>
        <taxon>Lachnospiraceae</taxon>
        <taxon>Blautia</taxon>
    </lineage>
</organism>
<dbReference type="Pfam" id="PF00581">
    <property type="entry name" value="Rhodanese"/>
    <property type="match status" value="1"/>
</dbReference>
<dbReference type="AlphaFoldDB" id="A0A9D2SLG8"/>
<name>A0A9D2SLG8_9FIRM</name>
<proteinExistence type="predicted"/>
<evidence type="ECO:0000313" key="2">
    <source>
        <dbReference type="EMBL" id="HJC11190.1"/>
    </source>
</evidence>
<comment type="caution">
    <text evidence="2">The sequence shown here is derived from an EMBL/GenBank/DDBJ whole genome shotgun (WGS) entry which is preliminary data.</text>
</comment>
<dbReference type="PANTHER" id="PTHR43031:SF1">
    <property type="entry name" value="PYRIDINE NUCLEOTIDE-DISULPHIDE OXIDOREDUCTASE"/>
    <property type="match status" value="1"/>
</dbReference>
<dbReference type="CDD" id="cd00158">
    <property type="entry name" value="RHOD"/>
    <property type="match status" value="1"/>
</dbReference>
<gene>
    <name evidence="2" type="ORF">H9935_10375</name>
</gene>
<sequence length="116" mass="13267">MQSIDTVSPQELDSYIGRQDAIIIDLREREAYEISHLKTAVNIPYDEIQECRKFSRKKLLVLYCERGGSSLFAARELMKMGFRVKSVVGGIRCYQGSNLYFPSGHSRIKNKIPGSY</sequence>
<dbReference type="SUPFAM" id="SSF52821">
    <property type="entry name" value="Rhodanese/Cell cycle control phosphatase"/>
    <property type="match status" value="1"/>
</dbReference>
<dbReference type="PANTHER" id="PTHR43031">
    <property type="entry name" value="FAD-DEPENDENT OXIDOREDUCTASE"/>
    <property type="match status" value="1"/>
</dbReference>
<reference evidence="2" key="1">
    <citation type="journal article" date="2021" name="PeerJ">
        <title>Extensive microbial diversity within the chicken gut microbiome revealed by metagenomics and culture.</title>
        <authorList>
            <person name="Gilroy R."/>
            <person name="Ravi A."/>
            <person name="Getino M."/>
            <person name="Pursley I."/>
            <person name="Horton D.L."/>
            <person name="Alikhan N.F."/>
            <person name="Baker D."/>
            <person name="Gharbi K."/>
            <person name="Hall N."/>
            <person name="Watson M."/>
            <person name="Adriaenssens E.M."/>
            <person name="Foster-Nyarko E."/>
            <person name="Jarju S."/>
            <person name="Secka A."/>
            <person name="Antonio M."/>
            <person name="Oren A."/>
            <person name="Chaudhuri R.R."/>
            <person name="La Ragione R."/>
            <person name="Hildebrand F."/>
            <person name="Pallen M.J."/>
        </authorList>
    </citation>
    <scope>NUCLEOTIDE SEQUENCE</scope>
    <source>
        <strain evidence="2">ChiSxjej6B18-287</strain>
    </source>
</reference>
<protein>
    <submittedName>
        <fullName evidence="2">Rhodanese-like domain-containing protein</fullName>
    </submittedName>
</protein>
<evidence type="ECO:0000259" key="1">
    <source>
        <dbReference type="PROSITE" id="PS50206"/>
    </source>
</evidence>
<dbReference type="Gene3D" id="3.40.250.10">
    <property type="entry name" value="Rhodanese-like domain"/>
    <property type="match status" value="1"/>
</dbReference>
<dbReference type="EMBL" id="DWWV01000134">
    <property type="protein sequence ID" value="HJC11190.1"/>
    <property type="molecule type" value="Genomic_DNA"/>
</dbReference>
<dbReference type="PROSITE" id="PS50206">
    <property type="entry name" value="RHODANESE_3"/>
    <property type="match status" value="1"/>
</dbReference>
<dbReference type="Proteomes" id="UP000823893">
    <property type="component" value="Unassembled WGS sequence"/>
</dbReference>
<feature type="domain" description="Rhodanese" evidence="1">
    <location>
        <begin position="17"/>
        <end position="91"/>
    </location>
</feature>
<dbReference type="SMART" id="SM00450">
    <property type="entry name" value="RHOD"/>
    <property type="match status" value="1"/>
</dbReference>
<accession>A0A9D2SLG8</accession>
<evidence type="ECO:0000313" key="3">
    <source>
        <dbReference type="Proteomes" id="UP000823893"/>
    </source>
</evidence>
<dbReference type="InterPro" id="IPR036873">
    <property type="entry name" value="Rhodanese-like_dom_sf"/>
</dbReference>
<dbReference type="InterPro" id="IPR001763">
    <property type="entry name" value="Rhodanese-like_dom"/>
</dbReference>
<reference evidence="2" key="2">
    <citation type="submission" date="2021-04" db="EMBL/GenBank/DDBJ databases">
        <authorList>
            <person name="Gilroy R."/>
        </authorList>
    </citation>
    <scope>NUCLEOTIDE SEQUENCE</scope>
    <source>
        <strain evidence="2">ChiSxjej6B18-287</strain>
    </source>
</reference>